<dbReference type="OrthoDB" id="1937254at2759"/>
<dbReference type="Proteomes" id="UP000187203">
    <property type="component" value="Unassembled WGS sequence"/>
</dbReference>
<proteinExistence type="predicted"/>
<dbReference type="PANTHER" id="PTHR45786:SF74">
    <property type="entry name" value="ATP-DEPENDENT DNA HELICASE"/>
    <property type="match status" value="1"/>
</dbReference>
<organism evidence="1 2">
    <name type="scientific">Corchorus olitorius</name>
    <dbReference type="NCBI Taxonomy" id="93759"/>
    <lineage>
        <taxon>Eukaryota</taxon>
        <taxon>Viridiplantae</taxon>
        <taxon>Streptophyta</taxon>
        <taxon>Embryophyta</taxon>
        <taxon>Tracheophyta</taxon>
        <taxon>Spermatophyta</taxon>
        <taxon>Magnoliopsida</taxon>
        <taxon>eudicotyledons</taxon>
        <taxon>Gunneridae</taxon>
        <taxon>Pentapetalae</taxon>
        <taxon>rosids</taxon>
        <taxon>malvids</taxon>
        <taxon>Malvales</taxon>
        <taxon>Malvaceae</taxon>
        <taxon>Grewioideae</taxon>
        <taxon>Apeibeae</taxon>
        <taxon>Corchorus</taxon>
    </lineage>
</organism>
<gene>
    <name evidence="1" type="ORF">COLO4_02771</name>
</gene>
<dbReference type="AlphaFoldDB" id="A0A1R3L0F8"/>
<sequence>MLFVNFVVPICGRGKIASCSRLLNPVFTLCCQQGMVSLPPRQATPLFLDGLLDPRGGPLSRSFRDNIRVYNSLFQFTSLGGRIDNSVNVGSGPYIFRLNHHTYHKIGPLFPDAGHGPRFAQLFIYDCANEVSNRVYFVAGNRVANNVNTLIVEGLMMMFDSCNEVVNPSFSVFRLR</sequence>
<reference evidence="2" key="1">
    <citation type="submission" date="2013-09" db="EMBL/GenBank/DDBJ databases">
        <title>Corchorus olitorius genome sequencing.</title>
        <authorList>
            <person name="Alam M."/>
            <person name="Haque M.S."/>
            <person name="Islam M.S."/>
            <person name="Emdad E.M."/>
            <person name="Islam M.M."/>
            <person name="Ahmed B."/>
            <person name="Halim A."/>
            <person name="Hossen Q.M.M."/>
            <person name="Hossain M.Z."/>
            <person name="Ahmed R."/>
            <person name="Khan M.M."/>
            <person name="Islam R."/>
            <person name="Rashid M.M."/>
            <person name="Khan S.A."/>
            <person name="Rahman M.S."/>
            <person name="Alam M."/>
            <person name="Yahiya A.S."/>
            <person name="Khan M.S."/>
            <person name="Azam M.S."/>
            <person name="Haque T."/>
            <person name="Lashkar M.Z.H."/>
            <person name="Akhand A.I."/>
            <person name="Morshed G."/>
            <person name="Roy S."/>
            <person name="Uddin K.S."/>
            <person name="Rabeya T."/>
            <person name="Hossain A.S."/>
            <person name="Chowdhury A."/>
            <person name="Snigdha A.R."/>
            <person name="Mortoza M.S."/>
            <person name="Matin S.A."/>
            <person name="Hoque S.M.E."/>
            <person name="Islam M.K."/>
            <person name="Roy D.K."/>
            <person name="Haider R."/>
            <person name="Moosa M.M."/>
            <person name="Elias S.M."/>
            <person name="Hasan A.M."/>
            <person name="Jahan S."/>
            <person name="Shafiuddin M."/>
            <person name="Mahmood N."/>
            <person name="Shommy N.S."/>
        </authorList>
    </citation>
    <scope>NUCLEOTIDE SEQUENCE [LARGE SCALE GENOMIC DNA]</scope>
    <source>
        <strain evidence="2">cv. O-4</strain>
    </source>
</reference>
<name>A0A1R3L0F8_9ROSI</name>
<dbReference type="EMBL" id="AWUE01006521">
    <property type="protein sequence ID" value="OMP12779.1"/>
    <property type="molecule type" value="Genomic_DNA"/>
</dbReference>
<evidence type="ECO:0000313" key="2">
    <source>
        <dbReference type="Proteomes" id="UP000187203"/>
    </source>
</evidence>
<dbReference type="PANTHER" id="PTHR45786">
    <property type="entry name" value="DNA BINDING PROTEIN-LIKE"/>
    <property type="match status" value="1"/>
</dbReference>
<keyword evidence="2" id="KW-1185">Reference proteome</keyword>
<protein>
    <submittedName>
        <fullName evidence="1">Uncharacterized protein</fullName>
    </submittedName>
</protein>
<evidence type="ECO:0000313" key="1">
    <source>
        <dbReference type="EMBL" id="OMP12779.1"/>
    </source>
</evidence>
<dbReference type="STRING" id="93759.A0A1R3L0F8"/>
<comment type="caution">
    <text evidence="1">The sequence shown here is derived from an EMBL/GenBank/DDBJ whole genome shotgun (WGS) entry which is preliminary data.</text>
</comment>
<accession>A0A1R3L0F8</accession>